<evidence type="ECO:0000313" key="3">
    <source>
        <dbReference type="Proteomes" id="UP000263900"/>
    </source>
</evidence>
<dbReference type="EMBL" id="CP032157">
    <property type="protein sequence ID" value="AXY74973.1"/>
    <property type="molecule type" value="Genomic_DNA"/>
</dbReference>
<dbReference type="GO" id="GO:0004222">
    <property type="term" value="F:metalloendopeptidase activity"/>
    <property type="evidence" value="ECO:0007669"/>
    <property type="project" value="TreeGrafter"/>
</dbReference>
<dbReference type="OrthoDB" id="9809488at2"/>
<evidence type="ECO:0000259" key="1">
    <source>
        <dbReference type="Pfam" id="PF01551"/>
    </source>
</evidence>
<dbReference type="PANTHER" id="PTHR21666:SF270">
    <property type="entry name" value="MUREIN HYDROLASE ACTIVATOR ENVC"/>
    <property type="match status" value="1"/>
</dbReference>
<dbReference type="Gene3D" id="2.70.70.10">
    <property type="entry name" value="Glucose Permease (Domain IIA)"/>
    <property type="match status" value="1"/>
</dbReference>
<dbReference type="CDD" id="cd12797">
    <property type="entry name" value="M23_peptidase"/>
    <property type="match status" value="1"/>
</dbReference>
<sequence>MKLLTSCIFLLLFYTGLAQLSDREIMDLKTGRRKEDTSYIYWLPYAEKKSFLLIQASNSQISHKEELSLDFKMKKGSKICAARGGIVTSARGDSDKGGLKEENLHDGNYIIVQHTDGSIAKYWHLEKDGVFVKVGDTVQQGQVIGASGNTGYTAFPHLHFQINDATGRQILTRFYTRRGIKYLRPGNWYKCVHP</sequence>
<name>A0A3B7MNS3_9BACT</name>
<dbReference type="Proteomes" id="UP000263900">
    <property type="component" value="Chromosome"/>
</dbReference>
<accession>A0A3B7MNS3</accession>
<dbReference type="InterPro" id="IPR011055">
    <property type="entry name" value="Dup_hybrid_motif"/>
</dbReference>
<reference evidence="2 3" key="1">
    <citation type="submission" date="2018-09" db="EMBL/GenBank/DDBJ databases">
        <title>Genome sequencing of strain 6GH32-13.</title>
        <authorList>
            <person name="Weon H.-Y."/>
            <person name="Heo J."/>
            <person name="Kwon S.-W."/>
        </authorList>
    </citation>
    <scope>NUCLEOTIDE SEQUENCE [LARGE SCALE GENOMIC DNA]</scope>
    <source>
        <strain evidence="2 3">5GH32-13</strain>
    </source>
</reference>
<dbReference type="Pfam" id="PF01551">
    <property type="entry name" value="Peptidase_M23"/>
    <property type="match status" value="1"/>
</dbReference>
<dbReference type="KEGG" id="pseg:D3H65_13695"/>
<dbReference type="RefSeq" id="WP_119050856.1">
    <property type="nucleotide sequence ID" value="NZ_CP032157.1"/>
</dbReference>
<protein>
    <submittedName>
        <fullName evidence="2">M23 family peptidase</fullName>
    </submittedName>
</protein>
<evidence type="ECO:0000313" key="2">
    <source>
        <dbReference type="EMBL" id="AXY74973.1"/>
    </source>
</evidence>
<proteinExistence type="predicted"/>
<dbReference type="InterPro" id="IPR016047">
    <property type="entry name" value="M23ase_b-sheet_dom"/>
</dbReference>
<keyword evidence="3" id="KW-1185">Reference proteome</keyword>
<gene>
    <name evidence="2" type="ORF">D3H65_13695</name>
</gene>
<dbReference type="InterPro" id="IPR050570">
    <property type="entry name" value="Cell_wall_metabolism_enzyme"/>
</dbReference>
<feature type="domain" description="M23ase beta-sheet core" evidence="1">
    <location>
        <begin position="68"/>
        <end position="164"/>
    </location>
</feature>
<dbReference type="PANTHER" id="PTHR21666">
    <property type="entry name" value="PEPTIDASE-RELATED"/>
    <property type="match status" value="1"/>
</dbReference>
<dbReference type="SUPFAM" id="SSF51261">
    <property type="entry name" value="Duplicated hybrid motif"/>
    <property type="match status" value="1"/>
</dbReference>
<dbReference type="AlphaFoldDB" id="A0A3B7MNS3"/>
<organism evidence="2 3">
    <name type="scientific">Paraflavitalea soli</name>
    <dbReference type="NCBI Taxonomy" id="2315862"/>
    <lineage>
        <taxon>Bacteria</taxon>
        <taxon>Pseudomonadati</taxon>
        <taxon>Bacteroidota</taxon>
        <taxon>Chitinophagia</taxon>
        <taxon>Chitinophagales</taxon>
        <taxon>Chitinophagaceae</taxon>
        <taxon>Paraflavitalea</taxon>
    </lineage>
</organism>